<keyword evidence="3" id="KW-1185">Reference proteome</keyword>
<sequence length="157" mass="17210">MPVPPPSPPFFAFSAPTKTISPIHPSISLPSPDLCALLCWAMHSVFLDMMIQHQMPKVMQRLYLPSSGFAGYGGPYPLPPPALGAGYAHGFGASAWLPAWHFNSHLSGRCLDRRIPDGSDPQSSKSRRRRRELSPELCVSSTAADSRTSKKRPCLRL</sequence>
<protein>
    <submittedName>
        <fullName evidence="2">Uncharacterized protein</fullName>
    </submittedName>
</protein>
<feature type="region of interest" description="Disordered" evidence="1">
    <location>
        <begin position="113"/>
        <end position="157"/>
    </location>
</feature>
<dbReference type="Proteomes" id="UP000298652">
    <property type="component" value="Chromosome 9"/>
</dbReference>
<dbReference type="AlphaFoldDB" id="A0A4U6T1Z3"/>
<gene>
    <name evidence="2" type="ORF">SEVIR_9G296500v2</name>
</gene>
<name>A0A4U6T1Z3_SETVI</name>
<accession>A0A4U6T1Z3</accession>
<dbReference type="EMBL" id="CM016560">
    <property type="protein sequence ID" value="TKV94458.1"/>
    <property type="molecule type" value="Genomic_DNA"/>
</dbReference>
<evidence type="ECO:0000256" key="1">
    <source>
        <dbReference type="SAM" id="MobiDB-lite"/>
    </source>
</evidence>
<reference evidence="2" key="1">
    <citation type="submission" date="2019-03" db="EMBL/GenBank/DDBJ databases">
        <title>WGS assembly of Setaria viridis.</title>
        <authorList>
            <person name="Huang P."/>
            <person name="Jenkins J."/>
            <person name="Grimwood J."/>
            <person name="Barry K."/>
            <person name="Healey A."/>
            <person name="Mamidi S."/>
            <person name="Sreedasyam A."/>
            <person name="Shu S."/>
            <person name="Feldman M."/>
            <person name="Wu J."/>
            <person name="Yu Y."/>
            <person name="Chen C."/>
            <person name="Johnson J."/>
            <person name="Rokhsar D."/>
            <person name="Baxter I."/>
            <person name="Schmutz J."/>
            <person name="Brutnell T."/>
            <person name="Kellogg E."/>
        </authorList>
    </citation>
    <scope>NUCLEOTIDE SEQUENCE [LARGE SCALE GENOMIC DNA]</scope>
</reference>
<organism evidence="2 3">
    <name type="scientific">Setaria viridis</name>
    <name type="common">Green bristlegrass</name>
    <name type="synonym">Setaria italica subsp. viridis</name>
    <dbReference type="NCBI Taxonomy" id="4556"/>
    <lineage>
        <taxon>Eukaryota</taxon>
        <taxon>Viridiplantae</taxon>
        <taxon>Streptophyta</taxon>
        <taxon>Embryophyta</taxon>
        <taxon>Tracheophyta</taxon>
        <taxon>Spermatophyta</taxon>
        <taxon>Magnoliopsida</taxon>
        <taxon>Liliopsida</taxon>
        <taxon>Poales</taxon>
        <taxon>Poaceae</taxon>
        <taxon>PACMAD clade</taxon>
        <taxon>Panicoideae</taxon>
        <taxon>Panicodae</taxon>
        <taxon>Paniceae</taxon>
        <taxon>Cenchrinae</taxon>
        <taxon>Setaria</taxon>
    </lineage>
</organism>
<evidence type="ECO:0000313" key="3">
    <source>
        <dbReference type="Proteomes" id="UP000298652"/>
    </source>
</evidence>
<evidence type="ECO:0000313" key="2">
    <source>
        <dbReference type="EMBL" id="TKV94458.1"/>
    </source>
</evidence>
<dbReference type="Gramene" id="TKV94458">
    <property type="protein sequence ID" value="TKV94458"/>
    <property type="gene ID" value="SEVIR_9G296500v2"/>
</dbReference>
<proteinExistence type="predicted"/>